<dbReference type="AlphaFoldDB" id="A0A4S3JP85"/>
<proteinExistence type="predicted"/>
<sequence>MSGSPDSPTTHFAEAVKAFLNEADAISMEEFYRRLQPYRIMTCEVTVGGSKISSPILTLENEQSDHRDTGAFDQEDCYMLATSLGSNNGLGSVVSPPRGASAQMHAISELAGSYRLEDISVGQPGTQTYMPDELVIDVLNVVSSFNSLGMNRPDTKS</sequence>
<dbReference type="Proteomes" id="UP000308092">
    <property type="component" value="Unassembled WGS sequence"/>
</dbReference>
<dbReference type="EMBL" id="SOSA01000166">
    <property type="protein sequence ID" value="THC95241.1"/>
    <property type="molecule type" value="Genomic_DNA"/>
</dbReference>
<name>A0A4S3JP85_9EURO</name>
<organism evidence="1 2">
    <name type="scientific">Aspergillus tanneri</name>
    <dbReference type="NCBI Taxonomy" id="1220188"/>
    <lineage>
        <taxon>Eukaryota</taxon>
        <taxon>Fungi</taxon>
        <taxon>Dikarya</taxon>
        <taxon>Ascomycota</taxon>
        <taxon>Pezizomycotina</taxon>
        <taxon>Eurotiomycetes</taxon>
        <taxon>Eurotiomycetidae</taxon>
        <taxon>Eurotiales</taxon>
        <taxon>Aspergillaceae</taxon>
        <taxon>Aspergillus</taxon>
        <taxon>Aspergillus subgen. Circumdati</taxon>
    </lineage>
</organism>
<gene>
    <name evidence="1" type="ORF">EYZ11_005280</name>
</gene>
<reference evidence="1 2" key="1">
    <citation type="submission" date="2019-03" db="EMBL/GenBank/DDBJ databases">
        <title>The genome sequence of a newly discovered highly antifungal drug resistant Aspergillus species, Aspergillus tanneri NIH 1004.</title>
        <authorList>
            <person name="Mounaud S."/>
            <person name="Singh I."/>
            <person name="Joardar V."/>
            <person name="Pakala S."/>
            <person name="Pakala S."/>
            <person name="Venepally P."/>
            <person name="Hoover J."/>
            <person name="Nierman W."/>
            <person name="Chung J."/>
            <person name="Losada L."/>
        </authorList>
    </citation>
    <scope>NUCLEOTIDE SEQUENCE [LARGE SCALE GENOMIC DNA]</scope>
    <source>
        <strain evidence="1 2">NIH1004</strain>
    </source>
</reference>
<comment type="caution">
    <text evidence="1">The sequence shown here is derived from an EMBL/GenBank/DDBJ whole genome shotgun (WGS) entry which is preliminary data.</text>
</comment>
<evidence type="ECO:0000313" key="2">
    <source>
        <dbReference type="Proteomes" id="UP000308092"/>
    </source>
</evidence>
<evidence type="ECO:0000313" key="1">
    <source>
        <dbReference type="EMBL" id="THC95241.1"/>
    </source>
</evidence>
<keyword evidence="2" id="KW-1185">Reference proteome</keyword>
<dbReference type="VEuPathDB" id="FungiDB:EYZ11_005280"/>
<accession>A0A4S3JP85</accession>
<protein>
    <submittedName>
        <fullName evidence="1">Uncharacterized protein</fullName>
    </submittedName>
</protein>